<organism evidence="1 2">
    <name type="scientific">Mesonia oceanica</name>
    <dbReference type="NCBI Taxonomy" id="2687242"/>
    <lineage>
        <taxon>Bacteria</taxon>
        <taxon>Pseudomonadati</taxon>
        <taxon>Bacteroidota</taxon>
        <taxon>Flavobacteriia</taxon>
        <taxon>Flavobacteriales</taxon>
        <taxon>Flavobacteriaceae</taxon>
        <taxon>Mesonia</taxon>
    </lineage>
</organism>
<protein>
    <submittedName>
        <fullName evidence="1">Uncharacterized protein</fullName>
    </submittedName>
</protein>
<dbReference type="EMBL" id="CABVMM010000001">
    <property type="protein sequence ID" value="VVU98844.1"/>
    <property type="molecule type" value="Genomic_DNA"/>
</dbReference>
<reference evidence="1" key="1">
    <citation type="submission" date="2019-09" db="EMBL/GenBank/DDBJ databases">
        <authorList>
            <person name="Rodrigo-Torres L."/>
            <person name="Arahal R. D."/>
            <person name="Lucena T."/>
        </authorList>
    </citation>
    <scope>NUCLEOTIDE SEQUENCE</scope>
    <source>
        <strain evidence="1">ISS653</strain>
    </source>
</reference>
<gene>
    <name evidence="1" type="ORF">FVB9532_00092</name>
</gene>
<evidence type="ECO:0000313" key="2">
    <source>
        <dbReference type="Proteomes" id="UP000356253"/>
    </source>
</evidence>
<accession>A0AC61Y302</accession>
<sequence>MRNKNLQLFLTVLLLLLVVHPALAFQPAPGLQMPIDGFISFFIAIGALLGFRFFNRKEK</sequence>
<dbReference type="Proteomes" id="UP000356253">
    <property type="component" value="Unassembled WGS sequence"/>
</dbReference>
<proteinExistence type="predicted"/>
<name>A0AC61Y302_9FLAO</name>
<keyword evidence="2" id="KW-1185">Reference proteome</keyword>
<evidence type="ECO:0000313" key="1">
    <source>
        <dbReference type="EMBL" id="VVU98844.1"/>
    </source>
</evidence>
<comment type="caution">
    <text evidence="1">The sequence shown here is derived from an EMBL/GenBank/DDBJ whole genome shotgun (WGS) entry which is preliminary data.</text>
</comment>